<dbReference type="Proteomes" id="UP001516023">
    <property type="component" value="Unassembled WGS sequence"/>
</dbReference>
<dbReference type="AlphaFoldDB" id="A0ABD3R3U0"/>
<dbReference type="Gene3D" id="3.40.50.300">
    <property type="entry name" value="P-loop containing nucleotide triphosphate hydrolases"/>
    <property type="match status" value="1"/>
</dbReference>
<reference evidence="1 2" key="1">
    <citation type="journal article" date="2020" name="G3 (Bethesda)">
        <title>Improved Reference Genome for Cyclotella cryptica CCMP332, a Model for Cell Wall Morphogenesis, Salinity Adaptation, and Lipid Production in Diatoms (Bacillariophyta).</title>
        <authorList>
            <person name="Roberts W.R."/>
            <person name="Downey K.M."/>
            <person name="Ruck E.C."/>
            <person name="Traller J.C."/>
            <person name="Alverson A.J."/>
        </authorList>
    </citation>
    <scope>NUCLEOTIDE SEQUENCE [LARGE SCALE GENOMIC DNA]</scope>
    <source>
        <strain evidence="1 2">CCMP332</strain>
    </source>
</reference>
<keyword evidence="2" id="KW-1185">Reference proteome</keyword>
<gene>
    <name evidence="1" type="ORF">HJC23_005800</name>
</gene>
<dbReference type="EMBL" id="JABMIG020000002">
    <property type="protein sequence ID" value="KAL3805556.1"/>
    <property type="molecule type" value="Genomic_DNA"/>
</dbReference>
<evidence type="ECO:0008006" key="3">
    <source>
        <dbReference type="Google" id="ProtNLM"/>
    </source>
</evidence>
<accession>A0ABD3R3U0</accession>
<evidence type="ECO:0000313" key="1">
    <source>
        <dbReference type="EMBL" id="KAL3805556.1"/>
    </source>
</evidence>
<evidence type="ECO:0000313" key="2">
    <source>
        <dbReference type="Proteomes" id="UP001516023"/>
    </source>
</evidence>
<proteinExistence type="predicted"/>
<organism evidence="1 2">
    <name type="scientific">Cyclotella cryptica</name>
    <dbReference type="NCBI Taxonomy" id="29204"/>
    <lineage>
        <taxon>Eukaryota</taxon>
        <taxon>Sar</taxon>
        <taxon>Stramenopiles</taxon>
        <taxon>Ochrophyta</taxon>
        <taxon>Bacillariophyta</taxon>
        <taxon>Coscinodiscophyceae</taxon>
        <taxon>Thalassiosirophycidae</taxon>
        <taxon>Stephanodiscales</taxon>
        <taxon>Stephanodiscaceae</taxon>
        <taxon>Cyclotella</taxon>
    </lineage>
</organism>
<protein>
    <recommendedName>
        <fullName evidence="3">(d)CMP kinase</fullName>
    </recommendedName>
</protein>
<dbReference type="InterPro" id="IPR027417">
    <property type="entry name" value="P-loop_NTPase"/>
</dbReference>
<dbReference type="SUPFAM" id="SSF52540">
    <property type="entry name" value="P-loop containing nucleoside triphosphate hydrolases"/>
    <property type="match status" value="2"/>
</dbReference>
<comment type="caution">
    <text evidence="1">The sequence shown here is derived from an EMBL/GenBank/DDBJ whole genome shotgun (WGS) entry which is preliminary data.</text>
</comment>
<sequence>MTKIMRHSIFNCISLLPARSLLGHQIIPPAAGFLPSLLRKRPQPIQSYPTPVLYLQSSSVPSRPVPANRHRTISVTTFVDITRHPHPPRHTQNIMTTLSHRLLSAQNANTTDAIIAHFSADPAFLSLSESEGSLILSRDEEDASKLQRGVDIAKSKGVIDPSFVPEEYVVVDVMGKSPDMVADEILERVRAYQGEGGSGGGVVVLCGLSGTGKGTTVAKLREKLENEDKKRVVTWSNGNIFRSVTFLASTWCEQQSHCDGFDPEKALTKENLADFMNMLTFGKYNGKFDTRICGLGLDVLVSEVENTELKAPKVAKNIPTVAEFTQGEVILFAADAIQQMGQDGIFVLLEGREQTVNYVRTPLRFTLTLSDLSLIGKRRAAQRLAAGALGMVGPEAGEEEIVKALKAQLAIMVKEHS</sequence>
<name>A0ABD3R3U0_9STRA</name>